<reference evidence="2" key="1">
    <citation type="journal article" date="2019" name="Sci. Rep.">
        <title>Draft genome of Tanacetum cinerariifolium, the natural source of mosquito coil.</title>
        <authorList>
            <person name="Yamashiro T."/>
            <person name="Shiraishi A."/>
            <person name="Satake H."/>
            <person name="Nakayama K."/>
        </authorList>
    </citation>
    <scope>NUCLEOTIDE SEQUENCE</scope>
</reference>
<gene>
    <name evidence="2" type="ORF">Tci_030987</name>
</gene>
<protein>
    <submittedName>
        <fullName evidence="2">Uncharacterized protein</fullName>
    </submittedName>
</protein>
<accession>A0A6L2LCX9</accession>
<feature type="compositionally biased region" description="Basic and acidic residues" evidence="1">
    <location>
        <begin position="10"/>
        <end position="41"/>
    </location>
</feature>
<comment type="caution">
    <text evidence="2">The sequence shown here is derived from an EMBL/GenBank/DDBJ whole genome shotgun (WGS) entry which is preliminary data.</text>
</comment>
<evidence type="ECO:0000256" key="1">
    <source>
        <dbReference type="SAM" id="MobiDB-lite"/>
    </source>
</evidence>
<dbReference type="EMBL" id="BKCJ010004098">
    <property type="protein sequence ID" value="GEU59009.1"/>
    <property type="molecule type" value="Genomic_DNA"/>
</dbReference>
<dbReference type="AlphaFoldDB" id="A0A6L2LCX9"/>
<sequence length="262" mass="31571">MRYHALKRKPITEAQRKEIEEEESKRKSENIEQKAAKKQNIDEETEELKTHLQIGPNDEDDVYTEATPLALKVPVVDYQIHTEHNKPYYKIIRVDGTHKLFLSFISLLRNFDKENLEMLWKIFQERFESSEPKYFSYDFLLNALKTMFEKPNVEANIWKNQRGRYGLAKVKSWKLLESYGVHIITFITTHMILMVERRRPLTRFTLGQMLNNVRFFGVYAVKDFKEYMLRVYYCWLKTYCCWFNLRPLKESVVAVEMMKRLL</sequence>
<proteinExistence type="predicted"/>
<evidence type="ECO:0000313" key="2">
    <source>
        <dbReference type="EMBL" id="GEU59009.1"/>
    </source>
</evidence>
<organism evidence="2">
    <name type="scientific">Tanacetum cinerariifolium</name>
    <name type="common">Dalmatian daisy</name>
    <name type="synonym">Chrysanthemum cinerariifolium</name>
    <dbReference type="NCBI Taxonomy" id="118510"/>
    <lineage>
        <taxon>Eukaryota</taxon>
        <taxon>Viridiplantae</taxon>
        <taxon>Streptophyta</taxon>
        <taxon>Embryophyta</taxon>
        <taxon>Tracheophyta</taxon>
        <taxon>Spermatophyta</taxon>
        <taxon>Magnoliopsida</taxon>
        <taxon>eudicotyledons</taxon>
        <taxon>Gunneridae</taxon>
        <taxon>Pentapetalae</taxon>
        <taxon>asterids</taxon>
        <taxon>campanulids</taxon>
        <taxon>Asterales</taxon>
        <taxon>Asteraceae</taxon>
        <taxon>Asteroideae</taxon>
        <taxon>Anthemideae</taxon>
        <taxon>Anthemidinae</taxon>
        <taxon>Tanacetum</taxon>
    </lineage>
</organism>
<feature type="region of interest" description="Disordered" evidence="1">
    <location>
        <begin position="1"/>
        <end position="44"/>
    </location>
</feature>
<name>A0A6L2LCX9_TANCI</name>